<gene>
    <name evidence="2" type="ORF">COCON_G00135460</name>
</gene>
<dbReference type="EMBL" id="JAFJMO010000009">
    <property type="protein sequence ID" value="KAJ8268374.1"/>
    <property type="molecule type" value="Genomic_DNA"/>
</dbReference>
<feature type="compositionally biased region" description="Polar residues" evidence="1">
    <location>
        <begin position="51"/>
        <end position="63"/>
    </location>
</feature>
<evidence type="ECO:0000313" key="2">
    <source>
        <dbReference type="EMBL" id="KAJ8268374.1"/>
    </source>
</evidence>
<feature type="compositionally biased region" description="Polar residues" evidence="1">
    <location>
        <begin position="72"/>
        <end position="84"/>
    </location>
</feature>
<dbReference type="AlphaFoldDB" id="A0A9Q1HXV9"/>
<dbReference type="Proteomes" id="UP001152803">
    <property type="component" value="Unassembled WGS sequence"/>
</dbReference>
<evidence type="ECO:0000313" key="3">
    <source>
        <dbReference type="Proteomes" id="UP001152803"/>
    </source>
</evidence>
<evidence type="ECO:0000256" key="1">
    <source>
        <dbReference type="SAM" id="MobiDB-lite"/>
    </source>
</evidence>
<keyword evidence="3" id="KW-1185">Reference proteome</keyword>
<comment type="caution">
    <text evidence="2">The sequence shown here is derived from an EMBL/GenBank/DDBJ whole genome shotgun (WGS) entry which is preliminary data.</text>
</comment>
<protein>
    <submittedName>
        <fullName evidence="2">Uncharacterized protein</fullName>
    </submittedName>
</protein>
<reference evidence="2" key="1">
    <citation type="journal article" date="2023" name="Science">
        <title>Genome structures resolve the early diversification of teleost fishes.</title>
        <authorList>
            <person name="Parey E."/>
            <person name="Louis A."/>
            <person name="Montfort J."/>
            <person name="Bouchez O."/>
            <person name="Roques C."/>
            <person name="Iampietro C."/>
            <person name="Lluch J."/>
            <person name="Castinel A."/>
            <person name="Donnadieu C."/>
            <person name="Desvignes T."/>
            <person name="Floi Bucao C."/>
            <person name="Jouanno E."/>
            <person name="Wen M."/>
            <person name="Mejri S."/>
            <person name="Dirks R."/>
            <person name="Jansen H."/>
            <person name="Henkel C."/>
            <person name="Chen W.J."/>
            <person name="Zahm M."/>
            <person name="Cabau C."/>
            <person name="Klopp C."/>
            <person name="Thompson A.W."/>
            <person name="Robinson-Rechavi M."/>
            <person name="Braasch I."/>
            <person name="Lecointre G."/>
            <person name="Bobe J."/>
            <person name="Postlethwait J.H."/>
            <person name="Berthelot C."/>
            <person name="Roest Crollius H."/>
            <person name="Guiguen Y."/>
        </authorList>
    </citation>
    <scope>NUCLEOTIDE SEQUENCE</scope>
    <source>
        <strain evidence="2">Concon-B</strain>
    </source>
</reference>
<name>A0A9Q1HXV9_CONCO</name>
<organism evidence="2 3">
    <name type="scientific">Conger conger</name>
    <name type="common">Conger eel</name>
    <name type="synonym">Muraena conger</name>
    <dbReference type="NCBI Taxonomy" id="82655"/>
    <lineage>
        <taxon>Eukaryota</taxon>
        <taxon>Metazoa</taxon>
        <taxon>Chordata</taxon>
        <taxon>Craniata</taxon>
        <taxon>Vertebrata</taxon>
        <taxon>Euteleostomi</taxon>
        <taxon>Actinopterygii</taxon>
        <taxon>Neopterygii</taxon>
        <taxon>Teleostei</taxon>
        <taxon>Anguilliformes</taxon>
        <taxon>Congridae</taxon>
        <taxon>Conger</taxon>
    </lineage>
</organism>
<proteinExistence type="predicted"/>
<feature type="region of interest" description="Disordered" evidence="1">
    <location>
        <begin position="39"/>
        <end position="90"/>
    </location>
</feature>
<sequence>MHPFYGIGWITAQRASLWPNQRIGEDHCERGFIFSVNSRWSAPTSPRGGPATQTRRGASSQLPGSGLDPDRSSVSMTPVASAPSQPEVREVRRSLQCRVVMFPAHAAPPSSRKLIRPSAQVFTGNPAGVQLVSPTPR</sequence>
<accession>A0A9Q1HXV9</accession>